<dbReference type="PANTHER" id="PTHR43750">
    <property type="entry name" value="UDP-GLUCOSE 6-DEHYDROGENASE TUAD"/>
    <property type="match status" value="1"/>
</dbReference>
<accession>A0ABM7Z5K5</accession>
<reference evidence="2" key="1">
    <citation type="submission" date="2022-04" db="EMBL/GenBank/DDBJ databases">
        <title>Complete genome sequence of a cyanobacterium, Nostoc sp. SO-36, isolated in Antarctica.</title>
        <authorList>
            <person name="Kanesaki Y."/>
            <person name="Effendi D."/>
            <person name="Sakamoto T."/>
            <person name="Ohtani S."/>
            <person name="Awai K."/>
        </authorList>
    </citation>
    <scope>NUCLEOTIDE SEQUENCE</scope>
    <source>
        <strain evidence="2">SO-36</strain>
    </source>
</reference>
<sequence>MIKYAANAFLATKISFINEVANICDRVGADVTQVAKGIGLDSRIGNKFYKLVLVGVVLVFLKMSPP</sequence>
<evidence type="ECO:0000313" key="3">
    <source>
        <dbReference type="Proteomes" id="UP001055453"/>
    </source>
</evidence>
<gene>
    <name evidence="2" type="ORF">ANSO36C_41670</name>
</gene>
<dbReference type="Pfam" id="PF00984">
    <property type="entry name" value="UDPG_MGDP_dh"/>
    <property type="match status" value="1"/>
</dbReference>
<dbReference type="InterPro" id="IPR014026">
    <property type="entry name" value="UDP-Glc/GDP-Man_DH_dimer"/>
</dbReference>
<proteinExistence type="predicted"/>
<name>A0ABM7Z5K5_NOSCO</name>
<dbReference type="InterPro" id="IPR008927">
    <property type="entry name" value="6-PGluconate_DH-like_C_sf"/>
</dbReference>
<dbReference type="Gene3D" id="3.40.50.720">
    <property type="entry name" value="NAD(P)-binding Rossmann-like Domain"/>
    <property type="match status" value="1"/>
</dbReference>
<evidence type="ECO:0000313" key="2">
    <source>
        <dbReference type="EMBL" id="BDI18365.1"/>
    </source>
</evidence>
<dbReference type="Proteomes" id="UP001055453">
    <property type="component" value="Chromosome"/>
</dbReference>
<evidence type="ECO:0000259" key="1">
    <source>
        <dbReference type="Pfam" id="PF00984"/>
    </source>
</evidence>
<feature type="domain" description="UDP-glucose/GDP-mannose dehydrogenase dimerisation" evidence="1">
    <location>
        <begin position="1"/>
        <end position="50"/>
    </location>
</feature>
<dbReference type="EMBL" id="AP025732">
    <property type="protein sequence ID" value="BDI18365.1"/>
    <property type="molecule type" value="Genomic_DNA"/>
</dbReference>
<dbReference type="PANTHER" id="PTHR43750:SF3">
    <property type="entry name" value="UDP-GLUCOSE 6-DEHYDROGENASE TUAD"/>
    <property type="match status" value="1"/>
</dbReference>
<organism evidence="2 3">
    <name type="scientific">Nostoc cf. commune SO-36</name>
    <dbReference type="NCBI Taxonomy" id="449208"/>
    <lineage>
        <taxon>Bacteria</taxon>
        <taxon>Bacillati</taxon>
        <taxon>Cyanobacteriota</taxon>
        <taxon>Cyanophyceae</taxon>
        <taxon>Nostocales</taxon>
        <taxon>Nostocaceae</taxon>
        <taxon>Nostoc</taxon>
    </lineage>
</organism>
<dbReference type="SUPFAM" id="SSF48179">
    <property type="entry name" value="6-phosphogluconate dehydrogenase C-terminal domain-like"/>
    <property type="match status" value="1"/>
</dbReference>
<protein>
    <recommendedName>
        <fullName evidence="1">UDP-glucose/GDP-mannose dehydrogenase dimerisation domain-containing protein</fullName>
    </recommendedName>
</protein>
<keyword evidence="3" id="KW-1185">Reference proteome</keyword>